<dbReference type="CDD" id="cd07181">
    <property type="entry name" value="RNase_HII_eukaryota_like"/>
    <property type="match status" value="1"/>
</dbReference>
<dbReference type="EC" id="3.1.26.4" evidence="7"/>
<dbReference type="PANTHER" id="PTHR10954:SF7">
    <property type="entry name" value="RIBONUCLEASE H2 SUBUNIT A"/>
    <property type="match status" value="1"/>
</dbReference>
<evidence type="ECO:0000256" key="7">
    <source>
        <dbReference type="RuleBase" id="RU003515"/>
    </source>
</evidence>
<protein>
    <recommendedName>
        <fullName evidence="7">Ribonuclease</fullName>
        <ecNumber evidence="7">3.1.26.4</ecNumber>
    </recommendedName>
</protein>
<dbReference type="InterPro" id="IPR024567">
    <property type="entry name" value="RNase_HII/HIII_dom"/>
</dbReference>
<keyword evidence="10" id="KW-1185">Reference proteome</keyword>
<evidence type="ECO:0000313" key="9">
    <source>
        <dbReference type="EMBL" id="KAJ8317092.1"/>
    </source>
</evidence>
<evidence type="ECO:0000256" key="1">
    <source>
        <dbReference type="ARBA" id="ARBA00000077"/>
    </source>
</evidence>
<comment type="caution">
    <text evidence="9">The sequence shown here is derived from an EMBL/GenBank/DDBJ whole genome shotgun (WGS) entry which is preliminary data.</text>
</comment>
<keyword evidence="3" id="KW-0479">Metal-binding</keyword>
<evidence type="ECO:0000256" key="3">
    <source>
        <dbReference type="ARBA" id="ARBA00022723"/>
    </source>
</evidence>
<dbReference type="InterPro" id="IPR012337">
    <property type="entry name" value="RNaseH-like_sf"/>
</dbReference>
<comment type="function">
    <text evidence="7">Endonuclease that specifically degrades the RNA of RNA-DNA hybrids.</text>
</comment>
<dbReference type="InterPro" id="IPR036397">
    <property type="entry name" value="RNaseH_sf"/>
</dbReference>
<dbReference type="InterPro" id="IPR001352">
    <property type="entry name" value="RNase_HII/HIII"/>
</dbReference>
<name>A0ABQ9FIH1_TEGGR</name>
<dbReference type="PANTHER" id="PTHR10954">
    <property type="entry name" value="RIBONUCLEASE H2 SUBUNIT A"/>
    <property type="match status" value="1"/>
</dbReference>
<evidence type="ECO:0000256" key="4">
    <source>
        <dbReference type="ARBA" id="ARBA00022759"/>
    </source>
</evidence>
<evidence type="ECO:0000256" key="6">
    <source>
        <dbReference type="PROSITE-ProRule" id="PRU01319"/>
    </source>
</evidence>
<keyword evidence="2 7" id="KW-0540">Nuclease</keyword>
<proteinExistence type="inferred from homology"/>
<dbReference type="SUPFAM" id="SSF53098">
    <property type="entry name" value="Ribonuclease H-like"/>
    <property type="match status" value="1"/>
</dbReference>
<dbReference type="Pfam" id="PF01351">
    <property type="entry name" value="RNase_HII"/>
    <property type="match status" value="1"/>
</dbReference>
<comment type="similarity">
    <text evidence="7">Belongs to the RNase HII family.</text>
</comment>
<dbReference type="EMBL" id="JARBDR010000246">
    <property type="protein sequence ID" value="KAJ8317092.1"/>
    <property type="molecule type" value="Genomic_DNA"/>
</dbReference>
<evidence type="ECO:0000259" key="8">
    <source>
        <dbReference type="PROSITE" id="PS51975"/>
    </source>
</evidence>
<organism evidence="9 10">
    <name type="scientific">Tegillarca granosa</name>
    <name type="common">Malaysian cockle</name>
    <name type="synonym">Anadara granosa</name>
    <dbReference type="NCBI Taxonomy" id="220873"/>
    <lineage>
        <taxon>Eukaryota</taxon>
        <taxon>Metazoa</taxon>
        <taxon>Spiralia</taxon>
        <taxon>Lophotrochozoa</taxon>
        <taxon>Mollusca</taxon>
        <taxon>Bivalvia</taxon>
        <taxon>Autobranchia</taxon>
        <taxon>Pteriomorphia</taxon>
        <taxon>Arcoida</taxon>
        <taxon>Arcoidea</taxon>
        <taxon>Arcidae</taxon>
        <taxon>Tegillarca</taxon>
    </lineage>
</organism>
<comment type="catalytic activity">
    <reaction evidence="1 7">
        <text>Endonucleolytic cleavage to 5'-phosphomonoester.</text>
        <dbReference type="EC" id="3.1.26.4"/>
    </reaction>
</comment>
<evidence type="ECO:0000256" key="5">
    <source>
        <dbReference type="ARBA" id="ARBA00022801"/>
    </source>
</evidence>
<dbReference type="InterPro" id="IPR023160">
    <property type="entry name" value="RNase_HII_hlx-loop-hlx_cap_dom"/>
</dbReference>
<evidence type="ECO:0000256" key="2">
    <source>
        <dbReference type="ARBA" id="ARBA00022722"/>
    </source>
</evidence>
<keyword evidence="4 7" id="KW-0255">Endonuclease</keyword>
<keyword evidence="5 7" id="KW-0378">Hydrolase</keyword>
<reference evidence="9 10" key="1">
    <citation type="submission" date="2022-12" db="EMBL/GenBank/DDBJ databases">
        <title>Chromosome-level genome of Tegillarca granosa.</title>
        <authorList>
            <person name="Kim J."/>
        </authorList>
    </citation>
    <scope>NUCLEOTIDE SEQUENCE [LARGE SCALE GENOMIC DNA]</scope>
    <source>
        <strain evidence="9">Teg-2019</strain>
        <tissue evidence="9">Adductor muscle</tissue>
    </source>
</reference>
<dbReference type="Proteomes" id="UP001217089">
    <property type="component" value="Unassembled WGS sequence"/>
</dbReference>
<evidence type="ECO:0000313" key="10">
    <source>
        <dbReference type="Proteomes" id="UP001217089"/>
    </source>
</evidence>
<accession>A0ABQ9FIH1</accession>
<sequence>MCATEDILGWIVEILSPTVISNSMLRRTKYNLNALSHDCAIGLIQKALDRGVNVREVYVDTVGDPMKYQTKLQGIFPEIDITVAKKADATYSIVGAASICAKVARDKAVKNWVFPEGISTEDNAYGSGYPNDPATKNFMANNMDKVFGFPQFVRFSWSTAALILEKNAVHVSW</sequence>
<dbReference type="Gene3D" id="3.30.420.10">
    <property type="entry name" value="Ribonuclease H-like superfamily/Ribonuclease H"/>
    <property type="match status" value="1"/>
</dbReference>
<dbReference type="Gene3D" id="1.10.10.460">
    <property type="entry name" value="Ribonuclease hii. Domain 2"/>
    <property type="match status" value="1"/>
</dbReference>
<comment type="caution">
    <text evidence="6">Lacks conserved residue(s) required for the propagation of feature annotation.</text>
</comment>
<gene>
    <name evidence="9" type="ORF">KUTeg_004996</name>
</gene>
<dbReference type="PROSITE" id="PS51975">
    <property type="entry name" value="RNASE_H_2"/>
    <property type="match status" value="1"/>
</dbReference>
<feature type="domain" description="RNase H type-2" evidence="8">
    <location>
        <begin position="1"/>
        <end position="169"/>
    </location>
</feature>